<organism evidence="1 2">
    <name type="scientific">Aeromonas sanarellii</name>
    <dbReference type="NCBI Taxonomy" id="633415"/>
    <lineage>
        <taxon>Bacteria</taxon>
        <taxon>Pseudomonadati</taxon>
        <taxon>Pseudomonadota</taxon>
        <taxon>Gammaproteobacteria</taxon>
        <taxon>Aeromonadales</taxon>
        <taxon>Aeromonadaceae</taxon>
        <taxon>Aeromonas</taxon>
    </lineage>
</organism>
<dbReference type="RefSeq" id="WP_209792575.1">
    <property type="nucleotide sequence ID" value="NZ_JAGIQF010000001.1"/>
</dbReference>
<evidence type="ECO:0000313" key="2">
    <source>
        <dbReference type="Proteomes" id="UP000666661"/>
    </source>
</evidence>
<dbReference type="Proteomes" id="UP000666661">
    <property type="component" value="Unassembled WGS sequence"/>
</dbReference>
<accession>A0ABS4B412</accession>
<gene>
    <name evidence="1" type="ORF">J8I01_04015</name>
</gene>
<dbReference type="EMBL" id="JAGIQF010000001">
    <property type="protein sequence ID" value="MBP0601687.1"/>
    <property type="molecule type" value="Genomic_DNA"/>
</dbReference>
<comment type="caution">
    <text evidence="1">The sequence shown here is derived from an EMBL/GenBank/DDBJ whole genome shotgun (WGS) entry which is preliminary data.</text>
</comment>
<reference evidence="1 2" key="1">
    <citation type="submission" date="2021-03" db="EMBL/GenBank/DDBJ databases">
        <title>Plant growth promoting bacteria isolated from wild legumes nodules and trapping Phaseolus vulgaris L. nodules in the center and southern Mexico.</title>
        <authorList>
            <person name="Estrada P."/>
        </authorList>
    </citation>
    <scope>NUCLEOTIDE SEQUENCE [LARGE SCALE GENOMIC DNA]</scope>
    <source>
        <strain evidence="1 2">MaGu-431</strain>
    </source>
</reference>
<evidence type="ECO:0000313" key="1">
    <source>
        <dbReference type="EMBL" id="MBP0601687.1"/>
    </source>
</evidence>
<keyword evidence="2" id="KW-1185">Reference proteome</keyword>
<sequence>MTGGHFTAKHPIQPFSIFENIESKCRKPSYLIKLNAANPDIHQNKDLFSPAEGKYGPSGSLWRDSF</sequence>
<proteinExistence type="predicted"/>
<protein>
    <submittedName>
        <fullName evidence="1">Uncharacterized protein</fullName>
    </submittedName>
</protein>
<name>A0ABS4B412_9GAMM</name>